<feature type="transmembrane region" description="Helical" evidence="1">
    <location>
        <begin position="29"/>
        <end position="54"/>
    </location>
</feature>
<dbReference type="Pfam" id="PF04367">
    <property type="entry name" value="DUF502"/>
    <property type="match status" value="1"/>
</dbReference>
<keyword evidence="1" id="KW-0812">Transmembrane</keyword>
<evidence type="ECO:0000256" key="1">
    <source>
        <dbReference type="SAM" id="Phobius"/>
    </source>
</evidence>
<dbReference type="Proteomes" id="UP000219331">
    <property type="component" value="Unassembled WGS sequence"/>
</dbReference>
<name>A0A285SCA5_9HYPH</name>
<feature type="transmembrane region" description="Helical" evidence="1">
    <location>
        <begin position="74"/>
        <end position="96"/>
    </location>
</feature>
<dbReference type="EMBL" id="OBML01000004">
    <property type="protein sequence ID" value="SOC03416.1"/>
    <property type="molecule type" value="Genomic_DNA"/>
</dbReference>
<dbReference type="InterPro" id="IPR007462">
    <property type="entry name" value="COV1-like"/>
</dbReference>
<dbReference type="PANTHER" id="PTHR31876">
    <property type="entry name" value="COV-LIKE PROTEIN 1"/>
    <property type="match status" value="1"/>
</dbReference>
<keyword evidence="1" id="KW-1133">Transmembrane helix</keyword>
<gene>
    <name evidence="2" type="ORF">SAMN05421512_104114</name>
</gene>
<organism evidence="2 3">
    <name type="scientific">Stappia indica</name>
    <dbReference type="NCBI Taxonomy" id="538381"/>
    <lineage>
        <taxon>Bacteria</taxon>
        <taxon>Pseudomonadati</taxon>
        <taxon>Pseudomonadota</taxon>
        <taxon>Alphaproteobacteria</taxon>
        <taxon>Hyphomicrobiales</taxon>
        <taxon>Stappiaceae</taxon>
        <taxon>Stappia</taxon>
    </lineage>
</organism>
<keyword evidence="3" id="KW-1185">Reference proteome</keyword>
<evidence type="ECO:0000313" key="2">
    <source>
        <dbReference type="EMBL" id="SOC03416.1"/>
    </source>
</evidence>
<protein>
    <submittedName>
        <fullName evidence="2">Uncharacterized membrane protein</fullName>
    </submittedName>
</protein>
<sequence>MSGSSNSEDLEPTSVPVARPRAMTRMRNYFLTGLIIAGPLGITAYLTWSIIQWVDGWIKPLIPHVYNPDTYLPFPIPGVGLIVAFLALVVIGFLTANIAGKTLLSYGELLLGRMPVVRNLYSGLKQIFETVLAERSNSFKKAAIIQYPRPGLWAIVFIATDARGEVAHRLDQVGADVTAVFLPTTPNPTSGFLLYVPKSEIIELDMTVEDAAKLVISAGLVSPEYEKLAAMQQQKTEAEAVVTAG</sequence>
<dbReference type="AlphaFoldDB" id="A0A285SCA5"/>
<reference evidence="2 3" key="1">
    <citation type="submission" date="2017-08" db="EMBL/GenBank/DDBJ databases">
        <authorList>
            <person name="de Groot N.N."/>
        </authorList>
    </citation>
    <scope>NUCLEOTIDE SEQUENCE [LARGE SCALE GENOMIC DNA]</scope>
    <source>
        <strain evidence="2 3">USBA 352</strain>
    </source>
</reference>
<evidence type="ECO:0000313" key="3">
    <source>
        <dbReference type="Proteomes" id="UP000219331"/>
    </source>
</evidence>
<accession>A0A285SCA5</accession>
<proteinExistence type="predicted"/>
<dbReference type="PANTHER" id="PTHR31876:SF26">
    <property type="entry name" value="PROTEIN LIKE COV 2"/>
    <property type="match status" value="1"/>
</dbReference>
<keyword evidence="1" id="KW-0472">Membrane</keyword>
<dbReference type="STRING" id="538381.GCA_001696535_00280"/>
<dbReference type="OrthoDB" id="9780267at2"/>